<comment type="caution">
    <text evidence="2">The sequence shown here is derived from an EMBL/GenBank/DDBJ whole genome shotgun (WGS) entry which is preliminary data.</text>
</comment>
<feature type="transmembrane region" description="Helical" evidence="1">
    <location>
        <begin position="44"/>
        <end position="72"/>
    </location>
</feature>
<name>A0ABU3N2J2_9SPHN</name>
<organism evidence="2">
    <name type="scientific">Sphingomonas psychrotolerans</name>
    <dbReference type="NCBI Taxonomy" id="1327635"/>
    <lineage>
        <taxon>Bacteria</taxon>
        <taxon>Pseudomonadati</taxon>
        <taxon>Pseudomonadota</taxon>
        <taxon>Alphaproteobacteria</taxon>
        <taxon>Sphingomonadales</taxon>
        <taxon>Sphingomonadaceae</taxon>
        <taxon>Sphingomonas</taxon>
    </lineage>
</organism>
<evidence type="ECO:0000256" key="1">
    <source>
        <dbReference type="SAM" id="Phobius"/>
    </source>
</evidence>
<evidence type="ECO:0000313" key="2">
    <source>
        <dbReference type="EMBL" id="MDT8758773.1"/>
    </source>
</evidence>
<gene>
    <name evidence="2" type="ORF">MZO42_08685</name>
</gene>
<dbReference type="InterPro" id="IPR008523">
    <property type="entry name" value="DUF805"/>
</dbReference>
<reference evidence="2" key="1">
    <citation type="submission" date="2022-04" db="EMBL/GenBank/DDBJ databases">
        <title>Tomato heritable bacteria conferring resistance against bacterial wilt.</title>
        <authorList>
            <person name="Yin J."/>
        </authorList>
    </citation>
    <scope>NUCLEOTIDE SEQUENCE</scope>
    <source>
        <strain evidence="2">Cra20</strain>
    </source>
</reference>
<keyword evidence="1" id="KW-0472">Membrane</keyword>
<keyword evidence="1" id="KW-1133">Transmembrane helix</keyword>
<dbReference type="EMBL" id="JALMLT010000002">
    <property type="protein sequence ID" value="MDT8758773.1"/>
    <property type="molecule type" value="Genomic_DNA"/>
</dbReference>
<sequence>MARRLHDCGRSAVPVVLVATVCALSAGAGILLGIAASMPDYVSIAFHFAALWATAAGLVAIGGLALLFWAGLLSGDRGTNRFGPPEATPVNLKDLIMGRR</sequence>
<feature type="transmembrane region" description="Helical" evidence="1">
    <location>
        <begin position="12"/>
        <end position="38"/>
    </location>
</feature>
<protein>
    <submittedName>
        <fullName evidence="2">DUF805 domain-containing protein</fullName>
    </submittedName>
</protein>
<accession>A0ABU3N2J2</accession>
<proteinExistence type="predicted"/>
<dbReference type="Pfam" id="PF05656">
    <property type="entry name" value="DUF805"/>
    <property type="match status" value="1"/>
</dbReference>
<keyword evidence="1" id="KW-0812">Transmembrane</keyword>